<dbReference type="InterPro" id="IPR025669">
    <property type="entry name" value="AAA_dom"/>
</dbReference>
<dbReference type="GO" id="GO:0016887">
    <property type="term" value="F:ATP hydrolysis activity"/>
    <property type="evidence" value="ECO:0007669"/>
    <property type="project" value="TreeGrafter"/>
</dbReference>
<organism evidence="5 6">
    <name type="scientific">Burkholderia cepacia GG4</name>
    <dbReference type="NCBI Taxonomy" id="1009846"/>
    <lineage>
        <taxon>Bacteria</taxon>
        <taxon>Pseudomonadati</taxon>
        <taxon>Pseudomonadota</taxon>
        <taxon>Betaproteobacteria</taxon>
        <taxon>Burkholderiales</taxon>
        <taxon>Burkholderiaceae</taxon>
        <taxon>Burkholderia</taxon>
        <taxon>Burkholderia cepacia complex</taxon>
    </lineage>
</organism>
<protein>
    <submittedName>
        <fullName evidence="5">Response regulator receiver protein</fullName>
    </submittedName>
</protein>
<dbReference type="KEGG" id="bct:GEM_4610"/>
<evidence type="ECO:0000256" key="3">
    <source>
        <dbReference type="PROSITE-ProRule" id="PRU00169"/>
    </source>
</evidence>
<feature type="domain" description="Response regulatory" evidence="4">
    <location>
        <begin position="22"/>
        <end position="140"/>
    </location>
</feature>
<dbReference type="InterPro" id="IPR050625">
    <property type="entry name" value="ParA/MinD_ATPase"/>
</dbReference>
<evidence type="ECO:0000259" key="4">
    <source>
        <dbReference type="PROSITE" id="PS50110"/>
    </source>
</evidence>
<dbReference type="InterPro" id="IPR011006">
    <property type="entry name" value="CheY-like_superfamily"/>
</dbReference>
<dbReference type="PANTHER" id="PTHR43384">
    <property type="entry name" value="SEPTUM SITE-DETERMINING PROTEIN MIND HOMOLOG, CHLOROPLASTIC-RELATED"/>
    <property type="match status" value="1"/>
</dbReference>
<proteinExistence type="predicted"/>
<dbReference type="GO" id="GO:0000160">
    <property type="term" value="P:phosphorelay signal transduction system"/>
    <property type="evidence" value="ECO:0007669"/>
    <property type="project" value="InterPro"/>
</dbReference>
<reference evidence="5 6" key="1">
    <citation type="journal article" date="2012" name="J. Bacteriol.">
        <title>Complete Genome Sequence of Burkholderia sp. Strain GG4, a Betaproteobacterium That Reduces 3-Oxo-N-Acylhomoserine Lactones and Produces Different N-Acylhomoserine Lactones.</title>
        <authorList>
            <person name="Hong K.W."/>
            <person name="Koh C.L."/>
            <person name="Sam C.K."/>
            <person name="Yin W.F."/>
            <person name="Chan K.G."/>
        </authorList>
    </citation>
    <scope>NUCLEOTIDE SEQUENCE [LARGE SCALE GENOMIC DNA]</scope>
    <source>
        <strain evidence="5 6">GG4</strain>
    </source>
</reference>
<dbReference type="GO" id="GO:0051782">
    <property type="term" value="P:negative regulation of cell division"/>
    <property type="evidence" value="ECO:0007669"/>
    <property type="project" value="TreeGrafter"/>
</dbReference>
<dbReference type="Pfam" id="PF13614">
    <property type="entry name" value="AAA_31"/>
    <property type="match status" value="1"/>
</dbReference>
<dbReference type="InterPro" id="IPR027417">
    <property type="entry name" value="P-loop_NTPase"/>
</dbReference>
<dbReference type="PANTHER" id="PTHR43384:SF6">
    <property type="entry name" value="SEPTUM SITE-DETERMINING PROTEIN MIND HOMOLOG, CHLOROPLASTIC"/>
    <property type="match status" value="1"/>
</dbReference>
<dbReference type="Proteomes" id="UP000032866">
    <property type="component" value="Chromosome 2"/>
</dbReference>
<keyword evidence="3" id="KW-0597">Phosphoprotein</keyword>
<gene>
    <name evidence="5" type="ORF">GEM_4610</name>
</gene>
<dbReference type="AlphaFoldDB" id="A0A9W3PBW2"/>
<keyword evidence="2" id="KW-0067">ATP-binding</keyword>
<dbReference type="PROSITE" id="PS50110">
    <property type="entry name" value="RESPONSE_REGULATORY"/>
    <property type="match status" value="1"/>
</dbReference>
<name>A0A9W3PBW2_BURCE</name>
<dbReference type="Gene3D" id="3.40.50.300">
    <property type="entry name" value="P-loop containing nucleotide triphosphate hydrolases"/>
    <property type="match status" value="1"/>
</dbReference>
<evidence type="ECO:0000313" key="5">
    <source>
        <dbReference type="EMBL" id="AFQ51000.1"/>
    </source>
</evidence>
<accession>A0A9W3PBW2</accession>
<dbReference type="EMBL" id="CP003775">
    <property type="protein sequence ID" value="AFQ51000.1"/>
    <property type="molecule type" value="Genomic_DNA"/>
</dbReference>
<keyword evidence="1" id="KW-0547">Nucleotide-binding</keyword>
<dbReference type="GO" id="GO:0005829">
    <property type="term" value="C:cytosol"/>
    <property type="evidence" value="ECO:0007669"/>
    <property type="project" value="TreeGrafter"/>
</dbReference>
<evidence type="ECO:0000256" key="2">
    <source>
        <dbReference type="ARBA" id="ARBA00022840"/>
    </source>
</evidence>
<dbReference type="GO" id="GO:0005524">
    <property type="term" value="F:ATP binding"/>
    <property type="evidence" value="ECO:0007669"/>
    <property type="project" value="UniProtKB-KW"/>
</dbReference>
<dbReference type="InterPro" id="IPR001789">
    <property type="entry name" value="Sig_transdc_resp-reg_receiver"/>
</dbReference>
<dbReference type="GO" id="GO:0009898">
    <property type="term" value="C:cytoplasmic side of plasma membrane"/>
    <property type="evidence" value="ECO:0007669"/>
    <property type="project" value="TreeGrafter"/>
</dbReference>
<dbReference type="SUPFAM" id="SSF52540">
    <property type="entry name" value="P-loop containing nucleoside triphosphate hydrolases"/>
    <property type="match status" value="1"/>
</dbReference>
<dbReference type="SUPFAM" id="SSF52172">
    <property type="entry name" value="CheY-like"/>
    <property type="match status" value="1"/>
</dbReference>
<evidence type="ECO:0000256" key="1">
    <source>
        <dbReference type="ARBA" id="ARBA00022741"/>
    </source>
</evidence>
<evidence type="ECO:0000313" key="6">
    <source>
        <dbReference type="Proteomes" id="UP000032866"/>
    </source>
</evidence>
<dbReference type="Gene3D" id="3.40.50.2300">
    <property type="match status" value="1"/>
</dbReference>
<sequence length="427" mass="46200">MLPMNVLDRQNAKRAAAAGAADVVAVVSDAGSEDVIRRVVQDLSISRAHVQPGNCDDAIRLLQQHERSPRQLIVDVSDSVLPVSDLMRLADVCDPSVRVVAIGTQNDVGLFRNLLGIGVQDYIVKPLTVELMRRALTATESVVQVRTGKIVSFVGARGGVGATTIAVSLARCLAGEKRRRVAYVDLDLHGGGANSMLGLSSNNGLIELLSMEQRPDEALFDRMFVTKGDRLHVLSAELAYGDDATLRDDALAQLVDMLKDRFHYVLFDVGERTGRLFEDALEASDLVYIVADRSVHAAYEAARLARFVKELPGERLLSMVLNNPLEPVKGRVAPADFEDAFGGVRLRELPHEPQPLAVAENLGEPIEGSKRRGFVEEIWRLANGITGESAVVAGTVVRPSNLIPTGVEGSDMLGTAANERGEYFFSA</sequence>
<feature type="modified residue" description="4-aspartylphosphate" evidence="3">
    <location>
        <position position="75"/>
    </location>
</feature>